<sequence length="167" mass="17565">MTLGLCLGLLVHTLAVTVGLAAVVQTMPSAFTALKTIGAAYLVYLAWGVLRAGPGKLSANGAPLQSMPRLVGRGLIMNLSNPKVAIFMLAFLPQFVDPTQRDVEGQLLVLGLVITDVTMIAFGSIALLSSLASERLSQSQRTQTLLQRSTGIVFLGLAANLISSDTR</sequence>
<evidence type="ECO:0000256" key="6">
    <source>
        <dbReference type="SAM" id="Phobius"/>
    </source>
</evidence>
<evidence type="ECO:0000256" key="5">
    <source>
        <dbReference type="ARBA" id="ARBA00023136"/>
    </source>
</evidence>
<keyword evidence="8" id="KW-1185">Reference proteome</keyword>
<comment type="subcellular location">
    <subcellularLocation>
        <location evidence="1">Cell membrane</location>
        <topology evidence="1">Multi-pass membrane protein</topology>
    </subcellularLocation>
</comment>
<proteinExistence type="predicted"/>
<keyword evidence="3 6" id="KW-0812">Transmembrane</keyword>
<dbReference type="GO" id="GO:0015171">
    <property type="term" value="F:amino acid transmembrane transporter activity"/>
    <property type="evidence" value="ECO:0007669"/>
    <property type="project" value="TreeGrafter"/>
</dbReference>
<dbReference type="InterPro" id="IPR001123">
    <property type="entry name" value="LeuE-type"/>
</dbReference>
<dbReference type="EMBL" id="OMOI01000002">
    <property type="protein sequence ID" value="SPF78894.1"/>
    <property type="molecule type" value="Genomic_DNA"/>
</dbReference>
<dbReference type="GO" id="GO:0005886">
    <property type="term" value="C:plasma membrane"/>
    <property type="evidence" value="ECO:0007669"/>
    <property type="project" value="UniProtKB-SubCell"/>
</dbReference>
<name>A0A2R8ASM7_9RHOB</name>
<evidence type="ECO:0000313" key="7">
    <source>
        <dbReference type="EMBL" id="SPF78894.1"/>
    </source>
</evidence>
<evidence type="ECO:0000256" key="3">
    <source>
        <dbReference type="ARBA" id="ARBA00022692"/>
    </source>
</evidence>
<reference evidence="7 8" key="1">
    <citation type="submission" date="2018-03" db="EMBL/GenBank/DDBJ databases">
        <authorList>
            <person name="Keele B.F."/>
        </authorList>
    </citation>
    <scope>NUCLEOTIDE SEQUENCE [LARGE SCALE GENOMIC DNA]</scope>
    <source>
        <strain evidence="7 8">CECT 8811</strain>
    </source>
</reference>
<protein>
    <submittedName>
        <fullName evidence="7">Homoserine/homoserine lactone efflux protein</fullName>
    </submittedName>
</protein>
<dbReference type="Proteomes" id="UP000244911">
    <property type="component" value="Unassembled WGS sequence"/>
</dbReference>
<dbReference type="RefSeq" id="WP_219928735.1">
    <property type="nucleotide sequence ID" value="NZ_OMOI01000002.1"/>
</dbReference>
<keyword evidence="4 6" id="KW-1133">Transmembrane helix</keyword>
<dbReference type="PANTHER" id="PTHR30086:SF20">
    <property type="entry name" value="ARGININE EXPORTER PROTEIN ARGO-RELATED"/>
    <property type="match status" value="1"/>
</dbReference>
<gene>
    <name evidence="7" type="primary">rhtB_2</name>
    <name evidence="7" type="ORF">ALP8811_02826</name>
</gene>
<evidence type="ECO:0000256" key="2">
    <source>
        <dbReference type="ARBA" id="ARBA00022475"/>
    </source>
</evidence>
<evidence type="ECO:0000313" key="8">
    <source>
        <dbReference type="Proteomes" id="UP000244911"/>
    </source>
</evidence>
<accession>A0A2R8ASM7</accession>
<feature type="transmembrane region" description="Helical" evidence="6">
    <location>
        <begin position="31"/>
        <end position="50"/>
    </location>
</feature>
<keyword evidence="2" id="KW-1003">Cell membrane</keyword>
<keyword evidence="5 6" id="KW-0472">Membrane</keyword>
<evidence type="ECO:0000256" key="4">
    <source>
        <dbReference type="ARBA" id="ARBA00022989"/>
    </source>
</evidence>
<dbReference type="PANTHER" id="PTHR30086">
    <property type="entry name" value="ARGININE EXPORTER PROTEIN ARGO"/>
    <property type="match status" value="1"/>
</dbReference>
<dbReference type="Pfam" id="PF01810">
    <property type="entry name" value="LysE"/>
    <property type="match status" value="1"/>
</dbReference>
<organism evidence="7 8">
    <name type="scientific">Aliiroseovarius pelagivivens</name>
    <dbReference type="NCBI Taxonomy" id="1639690"/>
    <lineage>
        <taxon>Bacteria</taxon>
        <taxon>Pseudomonadati</taxon>
        <taxon>Pseudomonadota</taxon>
        <taxon>Alphaproteobacteria</taxon>
        <taxon>Rhodobacterales</taxon>
        <taxon>Paracoccaceae</taxon>
        <taxon>Aliiroseovarius</taxon>
    </lineage>
</organism>
<feature type="transmembrane region" description="Helical" evidence="6">
    <location>
        <begin position="70"/>
        <end position="95"/>
    </location>
</feature>
<dbReference type="AlphaFoldDB" id="A0A2R8ASM7"/>
<feature type="transmembrane region" description="Helical" evidence="6">
    <location>
        <begin position="107"/>
        <end position="133"/>
    </location>
</feature>
<evidence type="ECO:0000256" key="1">
    <source>
        <dbReference type="ARBA" id="ARBA00004651"/>
    </source>
</evidence>